<dbReference type="OrthoDB" id="9804511at2"/>
<protein>
    <recommendedName>
        <fullName evidence="6">Alpha-1,2-mannosidase</fullName>
    </recommendedName>
</protein>
<proteinExistence type="predicted"/>
<dbReference type="Gene3D" id="1.20.1050.60">
    <property type="entry name" value="alpha-1,2-mannosidase"/>
    <property type="match status" value="1"/>
</dbReference>
<dbReference type="PANTHER" id="PTHR12143">
    <property type="entry name" value="PEPTIDE N-GLYCANASE PNGASE -RELATED"/>
    <property type="match status" value="1"/>
</dbReference>
<dbReference type="NCBIfam" id="TIGR01180">
    <property type="entry name" value="aman2_put"/>
    <property type="match status" value="1"/>
</dbReference>
<keyword evidence="5" id="KW-1185">Reference proteome</keyword>
<dbReference type="KEGG" id="ccro:CMC5_083620"/>
<dbReference type="GO" id="GO:0030246">
    <property type="term" value="F:carbohydrate binding"/>
    <property type="evidence" value="ECO:0007669"/>
    <property type="project" value="InterPro"/>
</dbReference>
<dbReference type="Gene3D" id="3.30.2080.10">
    <property type="entry name" value="GH92 mannosidase domain"/>
    <property type="match status" value="1"/>
</dbReference>
<dbReference type="GO" id="GO:0000224">
    <property type="term" value="F:peptide-N4-(N-acetyl-beta-glucosaminyl)asparagine amidase activity"/>
    <property type="evidence" value="ECO:0007669"/>
    <property type="project" value="TreeGrafter"/>
</dbReference>
<dbReference type="STRING" id="52.CMC5_083620"/>
<dbReference type="SUPFAM" id="SSF48208">
    <property type="entry name" value="Six-hairpin glycosidases"/>
    <property type="match status" value="1"/>
</dbReference>
<dbReference type="Proteomes" id="UP000067626">
    <property type="component" value="Chromosome"/>
</dbReference>
<accession>A0A0K1EU04</accession>
<feature type="region of interest" description="Disordered" evidence="1">
    <location>
        <begin position="17"/>
        <end position="45"/>
    </location>
</feature>
<dbReference type="GO" id="GO:0006516">
    <property type="term" value="P:glycoprotein catabolic process"/>
    <property type="evidence" value="ECO:0007669"/>
    <property type="project" value="TreeGrafter"/>
</dbReference>
<organism evidence="4 5">
    <name type="scientific">Chondromyces crocatus</name>
    <dbReference type="NCBI Taxonomy" id="52"/>
    <lineage>
        <taxon>Bacteria</taxon>
        <taxon>Pseudomonadati</taxon>
        <taxon>Myxococcota</taxon>
        <taxon>Polyangia</taxon>
        <taxon>Polyangiales</taxon>
        <taxon>Polyangiaceae</taxon>
        <taxon>Chondromyces</taxon>
    </lineage>
</organism>
<dbReference type="InterPro" id="IPR012939">
    <property type="entry name" value="Glyco_hydro_92"/>
</dbReference>
<dbReference type="GO" id="GO:0005975">
    <property type="term" value="P:carbohydrate metabolic process"/>
    <property type="evidence" value="ECO:0007669"/>
    <property type="project" value="InterPro"/>
</dbReference>
<evidence type="ECO:0000313" key="5">
    <source>
        <dbReference type="Proteomes" id="UP000067626"/>
    </source>
</evidence>
<dbReference type="PANTHER" id="PTHR12143:SF19">
    <property type="entry name" value="PEPTIDE-N(4)-(N-ACETYL-BETA-GLUCOSAMINYL)ASPARAGINE AMIDASE"/>
    <property type="match status" value="1"/>
</dbReference>
<dbReference type="InterPro" id="IPR014718">
    <property type="entry name" value="GH-type_carb-bd"/>
</dbReference>
<dbReference type="GO" id="GO:0005829">
    <property type="term" value="C:cytosol"/>
    <property type="evidence" value="ECO:0007669"/>
    <property type="project" value="TreeGrafter"/>
</dbReference>
<feature type="domain" description="Glycosyl hydrolase family 92 N-terminal" evidence="3">
    <location>
        <begin position="58"/>
        <end position="300"/>
    </location>
</feature>
<dbReference type="InterPro" id="IPR005887">
    <property type="entry name" value="GH92_a_mannosidase_put"/>
</dbReference>
<dbReference type="InterPro" id="IPR050883">
    <property type="entry name" value="PNGase"/>
</dbReference>
<gene>
    <name evidence="4" type="ORF">CMC5_083620</name>
</gene>
<evidence type="ECO:0008006" key="6">
    <source>
        <dbReference type="Google" id="ProtNLM"/>
    </source>
</evidence>
<dbReference type="Pfam" id="PF07971">
    <property type="entry name" value="Glyco_hydro_92"/>
    <property type="match status" value="1"/>
</dbReference>
<evidence type="ECO:0000259" key="2">
    <source>
        <dbReference type="Pfam" id="PF07971"/>
    </source>
</evidence>
<feature type="domain" description="Glycosyl hydrolase family 92" evidence="2">
    <location>
        <begin position="307"/>
        <end position="761"/>
    </location>
</feature>
<evidence type="ECO:0000256" key="1">
    <source>
        <dbReference type="SAM" id="MobiDB-lite"/>
    </source>
</evidence>
<dbReference type="RefSeq" id="WP_050435508.1">
    <property type="nucleotide sequence ID" value="NZ_CP012159.1"/>
</dbReference>
<dbReference type="Pfam" id="PF17678">
    <property type="entry name" value="Glyco_hydro_92N"/>
    <property type="match status" value="1"/>
</dbReference>
<evidence type="ECO:0000259" key="3">
    <source>
        <dbReference type="Pfam" id="PF17678"/>
    </source>
</evidence>
<dbReference type="PATRIC" id="fig|52.7.peg.9189"/>
<dbReference type="PROSITE" id="PS51257">
    <property type="entry name" value="PROKAR_LIPOPROTEIN"/>
    <property type="match status" value="1"/>
</dbReference>
<sequence>MRSSTALAIALLTAACSSSDPERPAPGTPDPPGPETCYAPPEGDDPARVEAIAPFRRYVDPFIGTGGVGFGVGSAFPGPQRPFGMVRPGPDTTSPSGAIAFAHCSGYAYDDPFIYGFSQTRMHGTGIVDYGHIGLMPTLGMTAEKTTAAGRRIAYDKATERASPGSYDVTLADGVHVEITATERVALYRTTFPQGSDATLLLDIGHALPGVDIVDGQVDLDPASQQITGFAKVAGGYSGRYGGMPVYFAARFNQPFVTYGVFQGGALAQGEFSRTGGDVGAWASFDPQADGQVGVAIAISFVDVAHARMNLAEEASTFDFDAVRSDAEAAWESALSRMEIVARKESDLRIAYTALYHTLLMPTLATEVDGTYRGLDGDVHTAAGFTYYTDFSLWDTYRTLHPWLTLLYPERQRDMLQSMVAMGVEGGAPPKWPLGIGETGGMVGDSATVVFADSWARGLRDFDLGAAYDVLRASATTELPKGGRNHVLEYAEKGFIGIESGGSSGSSTLEYALDDFALATLADAHGRGDDATLFKERSGNWKNLWDAESGFLLGRHADGRFPSDDDHKAWQDYWAEGTTWHYTWFVPHDPHGLAETMGGRETFLRRLDDYFAMSTCQLAGKLLPKPYYWHSNEPVLFIPWLYGELDEAARAATWSRWALATEYGDGPDGLPGNDDGGTMSAWWLFTASGFFPRIATSEYLIGAPILPEITLKLPGGDFTITTTGPAHGVPVRATLDGQSLGRPRFDQSQIAAGGKLVIELADEARAWE</sequence>
<name>A0A0K1EU04_CHOCO</name>
<reference evidence="4 5" key="1">
    <citation type="submission" date="2015-07" db="EMBL/GenBank/DDBJ databases">
        <title>Genome analysis of myxobacterium Chondromyces crocatus Cm c5 reveals a high potential for natural compound synthesis and the genetic basis for the loss of fruiting body formation.</title>
        <authorList>
            <person name="Zaburannyi N."/>
            <person name="Bunk B."/>
            <person name="Maier J."/>
            <person name="Overmann J."/>
            <person name="Mueller R."/>
        </authorList>
    </citation>
    <scope>NUCLEOTIDE SEQUENCE [LARGE SCALE GENOMIC DNA]</scope>
    <source>
        <strain evidence="4 5">Cm c5</strain>
    </source>
</reference>
<feature type="compositionally biased region" description="Pro residues" evidence="1">
    <location>
        <begin position="24"/>
        <end position="34"/>
    </location>
</feature>
<dbReference type="EMBL" id="CP012159">
    <property type="protein sequence ID" value="AKT44122.1"/>
    <property type="molecule type" value="Genomic_DNA"/>
</dbReference>
<dbReference type="Gene3D" id="2.70.98.10">
    <property type="match status" value="1"/>
</dbReference>
<evidence type="ECO:0000313" key="4">
    <source>
        <dbReference type="EMBL" id="AKT44122.1"/>
    </source>
</evidence>
<dbReference type="Gene3D" id="1.20.1610.10">
    <property type="entry name" value="alpha-1,2-mannosidases domains"/>
    <property type="match status" value="1"/>
</dbReference>
<dbReference type="AlphaFoldDB" id="A0A0K1EU04"/>
<dbReference type="InterPro" id="IPR041371">
    <property type="entry name" value="GH92_N"/>
</dbReference>
<dbReference type="InterPro" id="IPR008928">
    <property type="entry name" value="6-hairpin_glycosidase_sf"/>
</dbReference>